<dbReference type="EMBL" id="JAKIKU010000013">
    <property type="protein sequence ID" value="MCL1047331.1"/>
    <property type="molecule type" value="Genomic_DNA"/>
</dbReference>
<protein>
    <submittedName>
        <fullName evidence="2">DUF2975 domain-containing protein</fullName>
    </submittedName>
</protein>
<gene>
    <name evidence="2" type="ORF">L2737_18690</name>
</gene>
<accession>A0ABT0KU13</accession>
<feature type="transmembrane region" description="Helical" evidence="1">
    <location>
        <begin position="85"/>
        <end position="102"/>
    </location>
</feature>
<comment type="caution">
    <text evidence="2">The sequence shown here is derived from an EMBL/GenBank/DDBJ whole genome shotgun (WGS) entry which is preliminary data.</text>
</comment>
<evidence type="ECO:0000313" key="3">
    <source>
        <dbReference type="Proteomes" id="UP001202134"/>
    </source>
</evidence>
<feature type="transmembrane region" description="Helical" evidence="1">
    <location>
        <begin position="12"/>
        <end position="33"/>
    </location>
</feature>
<name>A0ABT0KU13_9GAMM</name>
<evidence type="ECO:0000256" key="1">
    <source>
        <dbReference type="SAM" id="Phobius"/>
    </source>
</evidence>
<dbReference type="InterPro" id="IPR021354">
    <property type="entry name" value="DUF2975"/>
</dbReference>
<feature type="transmembrane region" description="Helical" evidence="1">
    <location>
        <begin position="161"/>
        <end position="177"/>
    </location>
</feature>
<proteinExistence type="predicted"/>
<keyword evidence="1" id="KW-1133">Transmembrane helix</keyword>
<keyword evidence="1" id="KW-0812">Transmembrane</keyword>
<reference evidence="2 3" key="1">
    <citation type="submission" date="2022-01" db="EMBL/GenBank/DDBJ databases">
        <title>Whole genome-based taxonomy of the Shewanellaceae.</title>
        <authorList>
            <person name="Martin-Rodriguez A.J."/>
        </authorList>
    </citation>
    <scope>NUCLEOTIDE SEQUENCE [LARGE SCALE GENOMIC DNA]</scope>
    <source>
        <strain evidence="2 3">DSM 24955</strain>
    </source>
</reference>
<keyword evidence="3" id="KW-1185">Reference proteome</keyword>
<dbReference type="Proteomes" id="UP001202134">
    <property type="component" value="Unassembled WGS sequence"/>
</dbReference>
<dbReference type="RefSeq" id="WP_248956738.1">
    <property type="nucleotide sequence ID" value="NZ_JAKIKU010000013.1"/>
</dbReference>
<evidence type="ECO:0000313" key="2">
    <source>
        <dbReference type="EMBL" id="MCL1047331.1"/>
    </source>
</evidence>
<dbReference type="Pfam" id="PF11188">
    <property type="entry name" value="DUF2975"/>
    <property type="match status" value="1"/>
</dbReference>
<feature type="transmembrane region" description="Helical" evidence="1">
    <location>
        <begin position="123"/>
        <end position="141"/>
    </location>
</feature>
<keyword evidence="1" id="KW-0472">Membrane</keyword>
<organism evidence="2 3">
    <name type="scientific">Shewanella electrodiphila</name>
    <dbReference type="NCBI Taxonomy" id="934143"/>
    <lineage>
        <taxon>Bacteria</taxon>
        <taxon>Pseudomonadati</taxon>
        <taxon>Pseudomonadota</taxon>
        <taxon>Gammaproteobacteria</taxon>
        <taxon>Alteromonadales</taxon>
        <taxon>Shewanellaceae</taxon>
        <taxon>Shewanella</taxon>
    </lineage>
</organism>
<sequence>MDRIYRLSKWIKGLLLLLSLMQLGSYIAVMFSGEYRDGEYAMSIDWWGYFSSFLSVSFESSWQALAENLYSAGLHPGIILGSVEILPYLFIYYFLFQLFSLYQQGQVFTSANFRCLTRIAQVFLVWIFVSLFYPMLVAYFIHVTDLADGVPGYFTLGSQELEYALFGLIFYCIGWVMKQAVELQAEAELTI</sequence>